<evidence type="ECO:0000256" key="1">
    <source>
        <dbReference type="SAM" id="MobiDB-lite"/>
    </source>
</evidence>
<sequence length="102" mass="11803">MLPYQHAVNISGHAISFVTQYDLEIWLRIEAALGQKYEEYDSNKEEVMLFKPRVDEAAREARTEMKDIHESRDKKGRGLKGGRFKKGSSGKRRRDDMDAEEG</sequence>
<feature type="region of interest" description="Disordered" evidence="1">
    <location>
        <begin position="60"/>
        <end position="102"/>
    </location>
</feature>
<dbReference type="EMBL" id="JAQQWI010000018">
    <property type="protein sequence ID" value="KAK8000861.1"/>
    <property type="molecule type" value="Genomic_DNA"/>
</dbReference>
<reference evidence="2 3" key="1">
    <citation type="submission" date="2023-01" db="EMBL/GenBank/DDBJ databases">
        <title>Analysis of 21 Apiospora genomes using comparative genomics revels a genus with tremendous synthesis potential of carbohydrate active enzymes and secondary metabolites.</title>
        <authorList>
            <person name="Sorensen T."/>
        </authorList>
    </citation>
    <scope>NUCLEOTIDE SEQUENCE [LARGE SCALE GENOMIC DNA]</scope>
    <source>
        <strain evidence="2 3">CBS 20057</strain>
    </source>
</reference>
<feature type="compositionally biased region" description="Basic and acidic residues" evidence="1">
    <location>
        <begin position="60"/>
        <end position="73"/>
    </location>
</feature>
<dbReference type="Proteomes" id="UP001396898">
    <property type="component" value="Unassembled WGS sequence"/>
</dbReference>
<feature type="compositionally biased region" description="Basic residues" evidence="1">
    <location>
        <begin position="74"/>
        <end position="92"/>
    </location>
</feature>
<gene>
    <name evidence="2" type="ORF">PG991_013083</name>
</gene>
<proteinExistence type="predicted"/>
<evidence type="ECO:0000313" key="3">
    <source>
        <dbReference type="Proteomes" id="UP001396898"/>
    </source>
</evidence>
<evidence type="ECO:0000313" key="2">
    <source>
        <dbReference type="EMBL" id="KAK8000861.1"/>
    </source>
</evidence>
<organism evidence="2 3">
    <name type="scientific">Apiospora marii</name>
    <dbReference type="NCBI Taxonomy" id="335849"/>
    <lineage>
        <taxon>Eukaryota</taxon>
        <taxon>Fungi</taxon>
        <taxon>Dikarya</taxon>
        <taxon>Ascomycota</taxon>
        <taxon>Pezizomycotina</taxon>
        <taxon>Sordariomycetes</taxon>
        <taxon>Xylariomycetidae</taxon>
        <taxon>Amphisphaeriales</taxon>
        <taxon>Apiosporaceae</taxon>
        <taxon>Apiospora</taxon>
    </lineage>
</organism>
<protein>
    <submittedName>
        <fullName evidence="2">Uncharacterized protein</fullName>
    </submittedName>
</protein>
<comment type="caution">
    <text evidence="2">The sequence shown here is derived from an EMBL/GenBank/DDBJ whole genome shotgun (WGS) entry which is preliminary data.</text>
</comment>
<keyword evidence="3" id="KW-1185">Reference proteome</keyword>
<name>A0ABR1R506_9PEZI</name>
<accession>A0ABR1R506</accession>